<dbReference type="AlphaFoldDB" id="A0A429ZH80"/>
<dbReference type="GeneID" id="98569151"/>
<keyword evidence="2 5" id="KW-0812">Transmembrane</keyword>
<name>A0A429ZH80_9ENTE</name>
<evidence type="ECO:0000256" key="1">
    <source>
        <dbReference type="ARBA" id="ARBA00004141"/>
    </source>
</evidence>
<feature type="transmembrane region" description="Helical" evidence="5">
    <location>
        <begin position="35"/>
        <end position="53"/>
    </location>
</feature>
<dbReference type="PANTHER" id="PTHR30249:SF0">
    <property type="entry name" value="PLASTIDAL GLYCOLATE_GLYCERATE TRANSLOCATOR 1, CHLOROPLASTIC"/>
    <property type="match status" value="1"/>
</dbReference>
<evidence type="ECO:0000256" key="3">
    <source>
        <dbReference type="ARBA" id="ARBA00022989"/>
    </source>
</evidence>
<dbReference type="GO" id="GO:0016020">
    <property type="term" value="C:membrane"/>
    <property type="evidence" value="ECO:0007669"/>
    <property type="project" value="UniProtKB-SubCell"/>
</dbReference>
<gene>
    <name evidence="6" type="ORF">CBF35_12445</name>
</gene>
<evidence type="ECO:0008006" key="8">
    <source>
        <dbReference type="Google" id="ProtNLM"/>
    </source>
</evidence>
<dbReference type="EMBL" id="NGJU01000020">
    <property type="protein sequence ID" value="RST93078.1"/>
    <property type="molecule type" value="Genomic_DNA"/>
</dbReference>
<feature type="transmembrane region" description="Helical" evidence="5">
    <location>
        <begin position="147"/>
        <end position="166"/>
    </location>
</feature>
<feature type="transmembrane region" description="Helical" evidence="5">
    <location>
        <begin position="206"/>
        <end position="230"/>
    </location>
</feature>
<evidence type="ECO:0000256" key="2">
    <source>
        <dbReference type="ARBA" id="ARBA00022692"/>
    </source>
</evidence>
<evidence type="ECO:0000313" key="7">
    <source>
        <dbReference type="Proteomes" id="UP000287239"/>
    </source>
</evidence>
<accession>A0A429ZH80</accession>
<feature type="transmembrane region" description="Helical" evidence="5">
    <location>
        <begin position="65"/>
        <end position="82"/>
    </location>
</feature>
<evidence type="ECO:0000313" key="6">
    <source>
        <dbReference type="EMBL" id="RST93078.1"/>
    </source>
</evidence>
<evidence type="ECO:0000256" key="5">
    <source>
        <dbReference type="SAM" id="Phobius"/>
    </source>
</evidence>
<dbReference type="Proteomes" id="UP000287239">
    <property type="component" value="Unassembled WGS sequence"/>
</dbReference>
<evidence type="ECO:0000256" key="4">
    <source>
        <dbReference type="ARBA" id="ARBA00023136"/>
    </source>
</evidence>
<reference evidence="6 7" key="1">
    <citation type="submission" date="2017-05" db="EMBL/GenBank/DDBJ databases">
        <title>Vagococcus spp. assemblies.</title>
        <authorList>
            <person name="Gulvik C.A."/>
        </authorList>
    </citation>
    <scope>NUCLEOTIDE SEQUENCE [LARGE SCALE GENOMIC DNA]</scope>
    <source>
        <strain evidence="6 7">NCFB 2777</strain>
    </source>
</reference>
<keyword evidence="7" id="KW-1185">Reference proteome</keyword>
<organism evidence="6 7">
    <name type="scientific">Vagococcus salmoninarum</name>
    <dbReference type="NCBI Taxonomy" id="2739"/>
    <lineage>
        <taxon>Bacteria</taxon>
        <taxon>Bacillati</taxon>
        <taxon>Bacillota</taxon>
        <taxon>Bacilli</taxon>
        <taxon>Lactobacillales</taxon>
        <taxon>Enterococcaceae</taxon>
        <taxon>Vagococcus</taxon>
    </lineage>
</organism>
<feature type="transmembrane region" description="Helical" evidence="5">
    <location>
        <begin position="6"/>
        <end position="23"/>
    </location>
</feature>
<sequence>MLQELTSNPLFGLILSIGVFLSARRLALKLKSPLLNPLIVSILIVILILKVSGVNYDDYYRGGSILNMLIAPATVALAIPLYKSVHLLKHHYRSILTGIIVGTVFSTFLTASLAVLFAYNKKLTASIMPKSVTTAIAIEIADKMGGIVTVTIIVVIITGIIGAVLAPTILKVARIDEPVAKGIAIGTSAHAIGTAKAMEIGEVEGAMSGLAIGVTGIVTVFVAPLVLQLFSSFF</sequence>
<dbReference type="InterPro" id="IPR007300">
    <property type="entry name" value="CidB/LrgB"/>
</dbReference>
<dbReference type="OrthoDB" id="9811701at2"/>
<comment type="caution">
    <text evidence="6">The sequence shown here is derived from an EMBL/GenBank/DDBJ whole genome shotgun (WGS) entry which is preliminary data.</text>
</comment>
<protein>
    <recommendedName>
        <fullName evidence="8">CidB/LrgB family autolysis modulator</fullName>
    </recommendedName>
</protein>
<dbReference type="RefSeq" id="WP_126781597.1">
    <property type="nucleotide sequence ID" value="NZ_CAUQJP010000006.1"/>
</dbReference>
<dbReference type="Pfam" id="PF04172">
    <property type="entry name" value="LrgB"/>
    <property type="match status" value="1"/>
</dbReference>
<keyword evidence="3 5" id="KW-1133">Transmembrane helix</keyword>
<keyword evidence="4 5" id="KW-0472">Membrane</keyword>
<proteinExistence type="predicted"/>
<comment type="subcellular location">
    <subcellularLocation>
        <location evidence="1">Membrane</location>
        <topology evidence="1">Multi-pass membrane protein</topology>
    </subcellularLocation>
</comment>
<dbReference type="PANTHER" id="PTHR30249">
    <property type="entry name" value="PUTATIVE SEROTONIN TRANSPORTER"/>
    <property type="match status" value="1"/>
</dbReference>
<feature type="transmembrane region" description="Helical" evidence="5">
    <location>
        <begin position="94"/>
        <end position="119"/>
    </location>
</feature>